<proteinExistence type="predicted"/>
<sequence>MIGHGSNSAAAPSVIFVAGRHPSATAAPRVNGAAIVNAAAIANGSAIAGIHQAEQMATNTQSETMRLRGRLSASKRPLSRAIPSTSTGAIAYASSGPIRPAAIALRGSGITP</sequence>
<gene>
    <name evidence="1" type="ORF">UFOPK2925_01624</name>
    <name evidence="2" type="ORF">UFOPK3317_00908</name>
    <name evidence="3" type="ORF">UFOPK4071_01237</name>
</gene>
<dbReference type="EMBL" id="CAFBPF010000178">
    <property type="protein sequence ID" value="CAB5021158.1"/>
    <property type="molecule type" value="Genomic_DNA"/>
</dbReference>
<dbReference type="EMBL" id="CAFBLK010000147">
    <property type="protein sequence ID" value="CAB4871353.1"/>
    <property type="molecule type" value="Genomic_DNA"/>
</dbReference>
<accession>A0A6J7DVC2</accession>
<organism evidence="2">
    <name type="scientific">freshwater metagenome</name>
    <dbReference type="NCBI Taxonomy" id="449393"/>
    <lineage>
        <taxon>unclassified sequences</taxon>
        <taxon>metagenomes</taxon>
        <taxon>ecological metagenomes</taxon>
    </lineage>
</organism>
<evidence type="ECO:0000313" key="1">
    <source>
        <dbReference type="EMBL" id="CAB4793224.1"/>
    </source>
</evidence>
<dbReference type="AlphaFoldDB" id="A0A6J7DVC2"/>
<name>A0A6J7DVC2_9ZZZZ</name>
<reference evidence="2" key="1">
    <citation type="submission" date="2020-05" db="EMBL/GenBank/DDBJ databases">
        <authorList>
            <person name="Chiriac C."/>
            <person name="Salcher M."/>
            <person name="Ghai R."/>
            <person name="Kavagutti S V."/>
        </authorList>
    </citation>
    <scope>NUCLEOTIDE SEQUENCE</scope>
</reference>
<protein>
    <submittedName>
        <fullName evidence="2">Unannotated protein</fullName>
    </submittedName>
</protein>
<evidence type="ECO:0000313" key="3">
    <source>
        <dbReference type="EMBL" id="CAB5021158.1"/>
    </source>
</evidence>
<dbReference type="EMBL" id="CAEZZU010000319">
    <property type="protein sequence ID" value="CAB4793224.1"/>
    <property type="molecule type" value="Genomic_DNA"/>
</dbReference>
<evidence type="ECO:0000313" key="2">
    <source>
        <dbReference type="EMBL" id="CAB4871353.1"/>
    </source>
</evidence>